<dbReference type="GO" id="GO:0000785">
    <property type="term" value="C:chromatin"/>
    <property type="evidence" value="ECO:0007669"/>
    <property type="project" value="TreeGrafter"/>
</dbReference>
<dbReference type="Gene3D" id="2.40.50.40">
    <property type="match status" value="2"/>
</dbReference>
<keyword evidence="3" id="KW-0547">Nucleotide-binding</keyword>
<keyword evidence="4" id="KW-0378">Hydrolase</keyword>
<proteinExistence type="predicted"/>
<evidence type="ECO:0000256" key="6">
    <source>
        <dbReference type="ARBA" id="ARBA00023242"/>
    </source>
</evidence>
<dbReference type="InterPro" id="IPR023780">
    <property type="entry name" value="Chromo_domain"/>
</dbReference>
<feature type="compositionally biased region" description="Acidic residues" evidence="7">
    <location>
        <begin position="1293"/>
        <end position="1304"/>
    </location>
</feature>
<protein>
    <submittedName>
        <fullName evidence="11">Chromo-helicase DNA-binding protein</fullName>
    </submittedName>
</protein>
<dbReference type="GO" id="GO:0003682">
    <property type="term" value="F:chromatin binding"/>
    <property type="evidence" value="ECO:0007669"/>
    <property type="project" value="TreeGrafter"/>
</dbReference>
<feature type="compositionally biased region" description="Polar residues" evidence="7">
    <location>
        <begin position="1315"/>
        <end position="1325"/>
    </location>
</feature>
<dbReference type="CDD" id="cd18793">
    <property type="entry name" value="SF2_C_SNF"/>
    <property type="match status" value="1"/>
</dbReference>
<gene>
    <name evidence="11" type="ORF">X943_003339</name>
</gene>
<evidence type="ECO:0000313" key="11">
    <source>
        <dbReference type="EMBL" id="KAK1936416.1"/>
    </source>
</evidence>
<accession>A0AAD9GDE6</accession>
<evidence type="ECO:0000256" key="7">
    <source>
        <dbReference type="SAM" id="MobiDB-lite"/>
    </source>
</evidence>
<feature type="compositionally biased region" description="Basic and acidic residues" evidence="7">
    <location>
        <begin position="178"/>
        <end position="204"/>
    </location>
</feature>
<dbReference type="Pfam" id="PF00176">
    <property type="entry name" value="SNF2-rel_dom"/>
    <property type="match status" value="1"/>
</dbReference>
<dbReference type="PROSITE" id="PS51194">
    <property type="entry name" value="HELICASE_CTER"/>
    <property type="match status" value="1"/>
</dbReference>
<dbReference type="GO" id="GO:0016887">
    <property type="term" value="F:ATP hydrolysis activity"/>
    <property type="evidence" value="ECO:0007669"/>
    <property type="project" value="TreeGrafter"/>
</dbReference>
<evidence type="ECO:0000256" key="1">
    <source>
        <dbReference type="ARBA" id="ARBA00004123"/>
    </source>
</evidence>
<evidence type="ECO:0000313" key="12">
    <source>
        <dbReference type="Proteomes" id="UP001195914"/>
    </source>
</evidence>
<feature type="region of interest" description="Disordered" evidence="7">
    <location>
        <begin position="300"/>
        <end position="322"/>
    </location>
</feature>
<comment type="subcellular location">
    <subcellularLocation>
        <location evidence="1">Nucleus</location>
    </subcellularLocation>
</comment>
<dbReference type="InterPro" id="IPR000953">
    <property type="entry name" value="Chromo/chromo_shadow_dom"/>
</dbReference>
<evidence type="ECO:0000256" key="5">
    <source>
        <dbReference type="ARBA" id="ARBA00022840"/>
    </source>
</evidence>
<dbReference type="GO" id="GO:0003677">
    <property type="term" value="F:DNA binding"/>
    <property type="evidence" value="ECO:0007669"/>
    <property type="project" value="UniProtKB-KW"/>
</dbReference>
<keyword evidence="2" id="KW-0677">Repeat</keyword>
<dbReference type="Gene3D" id="3.40.50.10810">
    <property type="entry name" value="Tandem AAA-ATPase domain"/>
    <property type="match status" value="1"/>
</dbReference>
<dbReference type="GO" id="GO:0005634">
    <property type="term" value="C:nucleus"/>
    <property type="evidence" value="ECO:0007669"/>
    <property type="project" value="UniProtKB-SubCell"/>
</dbReference>
<dbReference type="SUPFAM" id="SSF54160">
    <property type="entry name" value="Chromo domain-like"/>
    <property type="match status" value="2"/>
</dbReference>
<dbReference type="InterPro" id="IPR049730">
    <property type="entry name" value="SNF2/RAD54-like_C"/>
</dbReference>
<dbReference type="SMART" id="SM00490">
    <property type="entry name" value="HELICc"/>
    <property type="match status" value="1"/>
</dbReference>
<dbReference type="InterPro" id="IPR016197">
    <property type="entry name" value="Chromo-like_dom_sf"/>
</dbReference>
<dbReference type="PANTHER" id="PTHR45623">
    <property type="entry name" value="CHROMODOMAIN-HELICASE-DNA-BINDING PROTEIN 3-RELATED-RELATED"/>
    <property type="match status" value="1"/>
</dbReference>
<evidence type="ECO:0000256" key="2">
    <source>
        <dbReference type="ARBA" id="ARBA00022737"/>
    </source>
</evidence>
<feature type="compositionally biased region" description="Low complexity" evidence="7">
    <location>
        <begin position="222"/>
        <end position="237"/>
    </location>
</feature>
<dbReference type="InterPro" id="IPR027417">
    <property type="entry name" value="P-loop_NTPase"/>
</dbReference>
<feature type="region of interest" description="Disordered" evidence="7">
    <location>
        <begin position="1"/>
        <end position="39"/>
    </location>
</feature>
<dbReference type="Pfam" id="PF00271">
    <property type="entry name" value="Helicase_C"/>
    <property type="match status" value="1"/>
</dbReference>
<organism evidence="11 12">
    <name type="scientific">Babesia divergens</name>
    <dbReference type="NCBI Taxonomy" id="32595"/>
    <lineage>
        <taxon>Eukaryota</taxon>
        <taxon>Sar</taxon>
        <taxon>Alveolata</taxon>
        <taxon>Apicomplexa</taxon>
        <taxon>Aconoidasida</taxon>
        <taxon>Piroplasmida</taxon>
        <taxon>Babesiidae</taxon>
        <taxon>Babesia</taxon>
    </lineage>
</organism>
<dbReference type="Gene3D" id="3.40.50.300">
    <property type="entry name" value="P-loop containing nucleotide triphosphate hydrolases"/>
    <property type="match status" value="1"/>
</dbReference>
<dbReference type="GO" id="GO:0005524">
    <property type="term" value="F:ATP binding"/>
    <property type="evidence" value="ECO:0007669"/>
    <property type="project" value="UniProtKB-KW"/>
</dbReference>
<dbReference type="EMBL" id="JAHBMH010000044">
    <property type="protein sequence ID" value="KAK1936416.1"/>
    <property type="molecule type" value="Genomic_DNA"/>
</dbReference>
<evidence type="ECO:0000256" key="3">
    <source>
        <dbReference type="ARBA" id="ARBA00022741"/>
    </source>
</evidence>
<evidence type="ECO:0000259" key="10">
    <source>
        <dbReference type="PROSITE" id="PS51194"/>
    </source>
</evidence>
<sequence length="1689" mass="194218">MDQNTDAPLPQHVAEVPGQPQEHASVADVKQENSTGFKPPDLMQEQQQQQNFQNAIPKQAYYQQQMMYARMMGQMPAQHVMSQQMPQGTSQHMVQQHHQMVQGQGVSYPNMMRPNAGMPQQVPQGSGWYYPMAMYNQQMMVGGQVMHPQMMMHNQAAMMSKFMPQYNAYVNRTQQKVTEVKSERPVEPKQEETAESGNDVKVEESVATVKTEEGTSEPAKPPEQTQPQQQQQQMPAQGGNYPVGYGMQGQYGYGMNMPVNPMMFYQQPNRLMVQNAVDGIPALRMANSRFQNVTQMLDALAQQPKKKQRRAGSQRYRDEDPDFKSVVNEYFSPDGRNDNSDDEFLVGRSVKDLDTSAIRRSGRARTKNSLYAEYTESDADAWEEPSARVVPVANRQPRRKKEPSLQTRRVTQKSTANPYSKNNYVTYDETDEDESADDFNEEVGSVYPGSVALRNRKRRVNYAEMEHDPWSGDDEAGEEEEDDEERERRQNVQQESQGGIDRVIDHRVNEEGVTEYLIKWQGYAHIHNTWDVYETLKEYSGIKRLDNYIKKLKQRETRALYMTPDEIEHENIDMELQRRIDDDALKAERIVTHHLDVENNVTYYMVKWRSCTYDQCTYEEEQVLIDHDFSSLIQGYREREDRVCGETAKKIPWNTHSLSLTKFEPYNETPMFLANHETRKLRDYQLIGVNWIINRMKRGLSVLLADEMGLGKTVQTITLIGHFLYKEGLIGPYLVIVPQSTIDNWMREFETWLPQANVVCYYGNAKAREIIRTYELSRVHVPGKGERYRCDVCVTTPSIINAPLDLDFLRRISWQLMVVDEAHQLKNRNSKRFVELRQFMADYKLLLSGTPLHNNLEELWTLLHFINPQIYPYYEEFRRRYADVENATAIGENKQKQLLALQQELHEVVLRRVKKDVEKSLPNKVERILRVELSPMQVEWYRNILTRNYDQLAKNSGGSRSSLQNICMELKKVCNHPFLCYEPEDRQTWLQGLVYGSGKICLLEKLLARLKERGHRVLIFSQMVRMLNIISEYLTLRGFKHQRLDGTMGREVRKKAMDHFNDPNSDDFCFLLSTKAGGLGINLTTADTVIIYDSDWNPQNDLQAEARAHRIGQTKTVQIYRLVTKDSIEQTILERAKTKMVLDALVVQGLNKKSNAVVLEEGGNKCGFSREDLAKILKFGASKLWSQEKNSALEKVAKGENLDIDLDKVLEEAEVTNEDEGLASDLLSTYTNITEFRYEPPEEQSEINSENNKEFWDATIPLEERVKLKKKKEEELMVLGPRRTRNKDVSGMDNDDFSDDEADVDFQPKREAKSSWESNSGQSDEGSVRKRGPKRSRKVVLTVKDKIKIYRSLGKFGVPEMRLKDIHEDTKLTKVDPRVILNECQNLIDICKAKVNEMELDENGELVVDASSGKKPSAKSLKTVELGDVKIAPLEFLGKLKLLECLEDWGRQQAGPGWATSYQTLELPPEVLEQFNDAKEPWTMEDCVNLLKMIHIHGYGYWTLYCNDKNLCVGALAGMRHEKSKVKAQKLLRVLFDVRGHLVKSKLPDVPVTAGATGPTQKRNNKLEELIVDDDSVVGKDDDDESKVGMMLTMGKPLKRENYAAAVKWSLRAGRDCLKRLKVLKDQGSQSPEFTNEVEKSIPELRLLINRAVAQCKDPSTGQKLKAACWRFVSKLTSLPVEELEKDVQ</sequence>
<dbReference type="InterPro" id="IPR014001">
    <property type="entry name" value="Helicase_ATP-bd"/>
</dbReference>
<feature type="compositionally biased region" description="Acidic residues" evidence="7">
    <location>
        <begin position="471"/>
        <end position="485"/>
    </location>
</feature>
<dbReference type="SMART" id="SM00487">
    <property type="entry name" value="DEXDc"/>
    <property type="match status" value="1"/>
</dbReference>
<name>A0AAD9GDE6_BABDI</name>
<dbReference type="SMART" id="SM00298">
    <property type="entry name" value="CHROMO"/>
    <property type="match status" value="2"/>
</dbReference>
<feature type="region of interest" description="Disordered" evidence="7">
    <location>
        <begin position="387"/>
        <end position="425"/>
    </location>
</feature>
<dbReference type="GO" id="GO:0140658">
    <property type="term" value="F:ATP-dependent chromatin remodeler activity"/>
    <property type="evidence" value="ECO:0007669"/>
    <property type="project" value="TreeGrafter"/>
</dbReference>
<dbReference type="SUPFAM" id="SSF52540">
    <property type="entry name" value="P-loop containing nucleoside triphosphate hydrolases"/>
    <property type="match status" value="2"/>
</dbReference>
<feature type="compositionally biased region" description="Polar residues" evidence="7">
    <location>
        <begin position="404"/>
        <end position="425"/>
    </location>
</feature>
<dbReference type="InterPro" id="IPR038718">
    <property type="entry name" value="SNF2-like_sf"/>
</dbReference>
<keyword evidence="11" id="KW-0238">DNA-binding</keyword>
<dbReference type="InterPro" id="IPR000330">
    <property type="entry name" value="SNF2_N"/>
</dbReference>
<reference evidence="11" key="2">
    <citation type="submission" date="2021-05" db="EMBL/GenBank/DDBJ databases">
        <authorList>
            <person name="Pain A."/>
        </authorList>
    </citation>
    <scope>NUCLEOTIDE SEQUENCE</scope>
    <source>
        <strain evidence="11">1802A</strain>
    </source>
</reference>
<dbReference type="Pfam" id="PF00385">
    <property type="entry name" value="Chromo"/>
    <property type="match status" value="2"/>
</dbReference>
<dbReference type="GO" id="GO:0042393">
    <property type="term" value="F:histone binding"/>
    <property type="evidence" value="ECO:0007669"/>
    <property type="project" value="TreeGrafter"/>
</dbReference>
<dbReference type="GO" id="GO:0034728">
    <property type="term" value="P:nucleosome organization"/>
    <property type="evidence" value="ECO:0007669"/>
    <property type="project" value="TreeGrafter"/>
</dbReference>
<feature type="region of interest" description="Disordered" evidence="7">
    <location>
        <begin position="177"/>
        <end position="241"/>
    </location>
</feature>
<comment type="caution">
    <text evidence="11">The sequence shown here is derived from an EMBL/GenBank/DDBJ whole genome shotgun (WGS) entry which is preliminary data.</text>
</comment>
<keyword evidence="12" id="KW-1185">Reference proteome</keyword>
<dbReference type="PROSITE" id="PS50013">
    <property type="entry name" value="CHROMO_2"/>
    <property type="match status" value="2"/>
</dbReference>
<feature type="domain" description="Helicase ATP-binding" evidence="9">
    <location>
        <begin position="693"/>
        <end position="869"/>
    </location>
</feature>
<dbReference type="PANTHER" id="PTHR45623:SF14">
    <property type="entry name" value="CHROMODOMAIN-HELICASE-DNA-BINDING PROTEIN 1"/>
    <property type="match status" value="1"/>
</dbReference>
<feature type="domain" description="Chromo" evidence="8">
    <location>
        <begin position="585"/>
        <end position="640"/>
    </location>
</feature>
<keyword evidence="5" id="KW-0067">ATP-binding</keyword>
<dbReference type="PROSITE" id="PS51192">
    <property type="entry name" value="HELICASE_ATP_BIND_1"/>
    <property type="match status" value="1"/>
</dbReference>
<feature type="domain" description="Helicase C-terminal" evidence="10">
    <location>
        <begin position="1002"/>
        <end position="1158"/>
    </location>
</feature>
<feature type="region of interest" description="Disordered" evidence="7">
    <location>
        <begin position="465"/>
        <end position="501"/>
    </location>
</feature>
<reference evidence="11" key="1">
    <citation type="journal article" date="2014" name="Nucleic Acids Res.">
        <title>The evolutionary dynamics of variant antigen genes in Babesia reveal a history of genomic innovation underlying host-parasite interaction.</title>
        <authorList>
            <person name="Jackson A.P."/>
            <person name="Otto T.D."/>
            <person name="Darby A."/>
            <person name="Ramaprasad A."/>
            <person name="Xia D."/>
            <person name="Echaide I.E."/>
            <person name="Farber M."/>
            <person name="Gahlot S."/>
            <person name="Gamble J."/>
            <person name="Gupta D."/>
            <person name="Gupta Y."/>
            <person name="Jackson L."/>
            <person name="Malandrin L."/>
            <person name="Malas T.B."/>
            <person name="Moussa E."/>
            <person name="Nair M."/>
            <person name="Reid A.J."/>
            <person name="Sanders M."/>
            <person name="Sharma J."/>
            <person name="Tracey A."/>
            <person name="Quail M.A."/>
            <person name="Weir W."/>
            <person name="Wastling J.M."/>
            <person name="Hall N."/>
            <person name="Willadsen P."/>
            <person name="Lingelbach K."/>
            <person name="Shiels B."/>
            <person name="Tait A."/>
            <person name="Berriman M."/>
            <person name="Allred D.R."/>
            <person name="Pain A."/>
        </authorList>
    </citation>
    <scope>NUCLEOTIDE SEQUENCE</scope>
    <source>
        <strain evidence="11">1802A</strain>
    </source>
</reference>
<evidence type="ECO:0000259" key="8">
    <source>
        <dbReference type="PROSITE" id="PS50013"/>
    </source>
</evidence>
<feature type="region of interest" description="Disordered" evidence="7">
    <location>
        <begin position="1279"/>
        <end position="1337"/>
    </location>
</feature>
<evidence type="ECO:0000259" key="9">
    <source>
        <dbReference type="PROSITE" id="PS51192"/>
    </source>
</evidence>
<evidence type="ECO:0000256" key="4">
    <source>
        <dbReference type="ARBA" id="ARBA00022801"/>
    </source>
</evidence>
<keyword evidence="6" id="KW-0539">Nucleus</keyword>
<dbReference type="Gene3D" id="1.10.10.60">
    <property type="entry name" value="Homeodomain-like"/>
    <property type="match status" value="1"/>
</dbReference>
<dbReference type="InterPro" id="IPR001650">
    <property type="entry name" value="Helicase_C-like"/>
</dbReference>
<feature type="domain" description="Chromo" evidence="8">
    <location>
        <begin position="498"/>
        <end position="560"/>
    </location>
</feature>
<dbReference type="Proteomes" id="UP001195914">
    <property type="component" value="Unassembled WGS sequence"/>
</dbReference>